<organism evidence="1">
    <name type="scientific">Solanum chacoense</name>
    <name type="common">Chaco potato</name>
    <dbReference type="NCBI Taxonomy" id="4108"/>
    <lineage>
        <taxon>Eukaryota</taxon>
        <taxon>Viridiplantae</taxon>
        <taxon>Streptophyta</taxon>
        <taxon>Embryophyta</taxon>
        <taxon>Tracheophyta</taxon>
        <taxon>Spermatophyta</taxon>
        <taxon>Magnoliopsida</taxon>
        <taxon>eudicotyledons</taxon>
        <taxon>Gunneridae</taxon>
        <taxon>Pentapetalae</taxon>
        <taxon>asterids</taxon>
        <taxon>lamiids</taxon>
        <taxon>Solanales</taxon>
        <taxon>Solanaceae</taxon>
        <taxon>Solanoideae</taxon>
        <taxon>Solaneae</taxon>
        <taxon>Solanum</taxon>
    </lineage>
</organism>
<accession>A0A0V0H9R2</accession>
<dbReference type="AlphaFoldDB" id="A0A0V0H9R2"/>
<dbReference type="EMBL" id="GEDG01022846">
    <property type="protein sequence ID" value="JAP17186.1"/>
    <property type="molecule type" value="Transcribed_RNA"/>
</dbReference>
<reference evidence="1" key="1">
    <citation type="submission" date="2015-12" db="EMBL/GenBank/DDBJ databases">
        <title>Gene expression during late stages of embryo sac development: a critical building block for successful pollen-pistil interactions.</title>
        <authorList>
            <person name="Liu Y."/>
            <person name="Joly V."/>
            <person name="Sabar M."/>
            <person name="Matton D.P."/>
        </authorList>
    </citation>
    <scope>NUCLEOTIDE SEQUENCE</scope>
</reference>
<proteinExistence type="predicted"/>
<name>A0A0V0H9R2_SOLCH</name>
<protein>
    <submittedName>
        <fullName evidence="1">Putative ovule protein</fullName>
    </submittedName>
</protein>
<evidence type="ECO:0000313" key="1">
    <source>
        <dbReference type="EMBL" id="JAP17186.1"/>
    </source>
</evidence>
<sequence length="103" mass="12135">MGSIIQRLMRSIHKSHYFLTISICWITNQRPSEKIASHTVWSTKYYTEEISFCTEPEFGTHEPEFGSFSRYGDPYSSSLFPSQRFGGMDLLRSIQYRKDRVPR</sequence>